<evidence type="ECO:0000256" key="13">
    <source>
        <dbReference type="SAM" id="MobiDB-lite"/>
    </source>
</evidence>
<dbReference type="InterPro" id="IPR000907">
    <property type="entry name" value="LipOase"/>
</dbReference>
<dbReference type="Pfam" id="PF00305">
    <property type="entry name" value="Lipoxygenase"/>
    <property type="match status" value="1"/>
</dbReference>
<protein>
    <recommendedName>
        <fullName evidence="12">Lipoxygenase</fullName>
        <ecNumber evidence="12">1.13.11.-</ecNumber>
    </recommendedName>
</protein>
<dbReference type="GO" id="GO:0046872">
    <property type="term" value="F:metal ion binding"/>
    <property type="evidence" value="ECO:0007669"/>
    <property type="project" value="UniProtKB-UniRule"/>
</dbReference>
<dbReference type="InterPro" id="IPR013819">
    <property type="entry name" value="LipOase_C"/>
</dbReference>
<evidence type="ECO:0000259" key="15">
    <source>
        <dbReference type="PROSITE" id="PS51393"/>
    </source>
</evidence>
<dbReference type="SMART" id="SM00308">
    <property type="entry name" value="LH2"/>
    <property type="match status" value="1"/>
</dbReference>
<dbReference type="Gene3D" id="1.20.245.10">
    <property type="entry name" value="Lipoxygenase-1, Domain 5"/>
    <property type="match status" value="1"/>
</dbReference>
<evidence type="ECO:0000313" key="16">
    <source>
        <dbReference type="EMBL" id="CAI9290167.1"/>
    </source>
</evidence>
<accession>A0AA35ZEB3</accession>
<reference evidence="16" key="1">
    <citation type="submission" date="2023-04" db="EMBL/GenBank/DDBJ databases">
        <authorList>
            <person name="Vijverberg K."/>
            <person name="Xiong W."/>
            <person name="Schranz E."/>
        </authorList>
    </citation>
    <scope>NUCLEOTIDE SEQUENCE</scope>
</reference>
<dbReference type="InterPro" id="IPR036392">
    <property type="entry name" value="PLAT/LH2_dom_sf"/>
</dbReference>
<evidence type="ECO:0000256" key="7">
    <source>
        <dbReference type="ARBA" id="ARBA00023002"/>
    </source>
</evidence>
<evidence type="ECO:0000256" key="10">
    <source>
        <dbReference type="ARBA" id="ARBA00023160"/>
    </source>
</evidence>
<proteinExistence type="inferred from homology"/>
<evidence type="ECO:0000256" key="5">
    <source>
        <dbReference type="ARBA" id="ARBA00022832"/>
    </source>
</evidence>
<dbReference type="PRINTS" id="PR00087">
    <property type="entry name" value="LIPOXYGENASE"/>
</dbReference>
<keyword evidence="2 12" id="KW-0444">Lipid biosynthesis</keyword>
<keyword evidence="7" id="KW-0560">Oxidoreductase</keyword>
<comment type="similarity">
    <text evidence="1 12">Belongs to the lipoxygenase family.</text>
</comment>
<dbReference type="PROSITE" id="PS50095">
    <property type="entry name" value="PLAT"/>
    <property type="match status" value="1"/>
</dbReference>
<dbReference type="InterPro" id="IPR001246">
    <property type="entry name" value="LipOase_plant"/>
</dbReference>
<feature type="domain" description="PLAT" evidence="14">
    <location>
        <begin position="86"/>
        <end position="220"/>
    </location>
</feature>
<evidence type="ECO:0000256" key="2">
    <source>
        <dbReference type="ARBA" id="ARBA00022516"/>
    </source>
</evidence>
<keyword evidence="5" id="KW-0276">Fatty acid metabolism</keyword>
<keyword evidence="9" id="KW-0443">Lipid metabolism</keyword>
<evidence type="ECO:0000313" key="17">
    <source>
        <dbReference type="Proteomes" id="UP001177003"/>
    </source>
</evidence>
<evidence type="ECO:0000256" key="12">
    <source>
        <dbReference type="RuleBase" id="RU003975"/>
    </source>
</evidence>
<feature type="region of interest" description="Disordered" evidence="13">
    <location>
        <begin position="274"/>
        <end position="310"/>
    </location>
</feature>
<evidence type="ECO:0000256" key="1">
    <source>
        <dbReference type="ARBA" id="ARBA00009419"/>
    </source>
</evidence>
<dbReference type="PROSITE" id="PS51393">
    <property type="entry name" value="LIPOXYGENASE_3"/>
    <property type="match status" value="1"/>
</dbReference>
<dbReference type="GO" id="GO:0034440">
    <property type="term" value="P:lipid oxidation"/>
    <property type="evidence" value="ECO:0007669"/>
    <property type="project" value="InterPro"/>
</dbReference>
<evidence type="ECO:0000256" key="9">
    <source>
        <dbReference type="ARBA" id="ARBA00023098"/>
    </source>
</evidence>
<dbReference type="GO" id="GO:0016702">
    <property type="term" value="F:oxidoreductase activity, acting on single donors with incorporation of molecular oxygen, incorporation of two atoms of oxygen"/>
    <property type="evidence" value="ECO:0007669"/>
    <property type="project" value="InterPro"/>
</dbReference>
<evidence type="ECO:0000256" key="8">
    <source>
        <dbReference type="ARBA" id="ARBA00023004"/>
    </source>
</evidence>
<keyword evidence="6" id="KW-0223">Dioxygenase</keyword>
<dbReference type="GO" id="GO:0031408">
    <property type="term" value="P:oxylipin biosynthetic process"/>
    <property type="evidence" value="ECO:0007669"/>
    <property type="project" value="UniProtKB-UniRule"/>
</dbReference>
<dbReference type="GO" id="GO:0006633">
    <property type="term" value="P:fatty acid biosynthetic process"/>
    <property type="evidence" value="ECO:0007669"/>
    <property type="project" value="UniProtKB-KW"/>
</dbReference>
<comment type="pathway">
    <text evidence="12">Lipid metabolism; oxylipin biosynthesis.</text>
</comment>
<dbReference type="Gene3D" id="4.10.372.10">
    <property type="entry name" value="Lipoxygenase-1, Domain 3"/>
    <property type="match status" value="1"/>
</dbReference>
<dbReference type="Gene3D" id="4.10.375.10">
    <property type="entry name" value="Lipoxygenase-1, Domain 2"/>
    <property type="match status" value="1"/>
</dbReference>
<dbReference type="InterPro" id="IPR020834">
    <property type="entry name" value="LipOase_CS"/>
</dbReference>
<dbReference type="SUPFAM" id="SSF49723">
    <property type="entry name" value="Lipase/lipooxygenase domain (PLAT/LH2 domain)"/>
    <property type="match status" value="1"/>
</dbReference>
<keyword evidence="3" id="KW-0479">Metal-binding</keyword>
<dbReference type="PRINTS" id="PR00468">
    <property type="entry name" value="PLTLPOXGNASE"/>
</dbReference>
<evidence type="ECO:0000256" key="3">
    <source>
        <dbReference type="ARBA" id="ARBA00022723"/>
    </source>
</evidence>
<dbReference type="InterPro" id="IPR027433">
    <property type="entry name" value="Lipoxygenase_dom_3"/>
</dbReference>
<evidence type="ECO:0000256" key="11">
    <source>
        <dbReference type="PROSITE-ProRule" id="PRU00152"/>
    </source>
</evidence>
<dbReference type="InterPro" id="IPR001024">
    <property type="entry name" value="PLAT/LH2_dom"/>
</dbReference>
<keyword evidence="8" id="KW-0408">Iron</keyword>
<dbReference type="EMBL" id="OX465082">
    <property type="protein sequence ID" value="CAI9290167.1"/>
    <property type="molecule type" value="Genomic_DNA"/>
</dbReference>
<comment type="function">
    <text evidence="12">Plant lipoxygenase may be involved in a number of diverse aspects of plant physiology including growth and development, pest resistance, and senescence or responses to wounding.</text>
</comment>
<dbReference type="FunFam" id="1.20.245.10:FF:000002">
    <property type="entry name" value="Lipoxygenase"/>
    <property type="match status" value="1"/>
</dbReference>
<dbReference type="Proteomes" id="UP001177003">
    <property type="component" value="Chromosome 6"/>
</dbReference>
<feature type="compositionally biased region" description="Basic and acidic residues" evidence="13">
    <location>
        <begin position="301"/>
        <end position="310"/>
    </location>
</feature>
<evidence type="ECO:0000256" key="6">
    <source>
        <dbReference type="ARBA" id="ARBA00022964"/>
    </source>
</evidence>
<dbReference type="AlphaFoldDB" id="A0AA35ZEB3"/>
<name>A0AA35ZEB3_LACSI</name>
<keyword evidence="17" id="KW-1185">Reference proteome</keyword>
<dbReference type="SUPFAM" id="SSF48484">
    <property type="entry name" value="Lipoxigenase"/>
    <property type="match status" value="1"/>
</dbReference>
<gene>
    <name evidence="16" type="ORF">LSALG_LOCUS29375</name>
</gene>
<sequence length="976" mass="109975">MMKPHLHHHHSNSTQPLPTRQHKAFVAGDGSSSGGDSGSAASILSLKMLSFPIKPNGLHAVRSSRQIKAIAADKSIATTTTTKVKAIITVQVTMGGLISSIGLTKGLDDITDLLGKSLLLELVAADVDSRTGIPKDTIKHYAHHTGLDIKDVKYVAEFDVPDDFGQIGAILIENEHHKEMYLQTIRLEGFSNNTLEIITFNPNSWVHSKFDNPEKRIFFTNKSYLPSETPSGLKDLREKDLASLRGDGVPEGPRKKHDRIYDYDVYNDLGDPDKKPELARPVLGTKDLPYPRRCKTGRPRTKSDPLSESRHSGIYVPRDEAFSELKNMTFSARTVYSLMHAVIPSLQTSIIDHELPFPHFTSIDSLYKDGLHMPLLESKGFLRNTLPRLLKMVEDTQHSILRFETPAIFKKDKFSWIKDEELCRQTLAGLHPCAIQCVKEWPLKSQLDPEVYGPPESAITKELVEEVIGGIIPVEEALKQKKLYIIDYHDILLPYVNKVREIENMRTTLYGSRLLMFLTPSGTLRPVAIELVRPPGDGTPQWKQAFTPRWDSTGAWLWKLAKVHFLAHDTGIHQLVSHWVRTHASTEPYIIASNRQLSAMHPIYRLLHPHFRYTMEINALARESLINCAGIIESSFSPGKYSIELSSVAYGQLWRFDKEALPEDLIRRGMAEEDPNSPHGLKLSIEDYPYANDGLVLWDAIKTWVTDYVTHYYPDPNLVTSDHELQSWWTEIRTVGHADKKDEPWWPTLQTPQDLIKILTTMIWVTSGHHASVNFGQYDYGGYVPGRPTIARVKMPCEDPTDDRWEKFKQRPEDELLATFPSQLQGSQIMSVLDVLSNHSPDEEYIGEKMEPAFEQDLKIKAAYEIFAGKLKELEGIIDGRNADDGLRNRNGVGIPPYQLLKPFSKPGVTGMGVPNSREEGEVSGLLSRGREVAKPMRSQWGSADETFEGLRFLGTKEEKGEGKGGLGVVEDFHQT</sequence>
<dbReference type="Gene3D" id="3.10.450.60">
    <property type="match status" value="1"/>
</dbReference>
<evidence type="ECO:0000259" key="14">
    <source>
        <dbReference type="PROSITE" id="PS50095"/>
    </source>
</evidence>
<keyword evidence="10 12" id="KW-0275">Fatty acid biosynthesis</keyword>
<feature type="domain" description="Lipoxygenase" evidence="15">
    <location>
        <begin position="223"/>
        <end position="920"/>
    </location>
</feature>
<evidence type="ECO:0000256" key="4">
    <source>
        <dbReference type="ARBA" id="ARBA00022767"/>
    </source>
</evidence>
<feature type="region of interest" description="Disordered" evidence="13">
    <location>
        <begin position="956"/>
        <end position="976"/>
    </location>
</feature>
<organism evidence="16 17">
    <name type="scientific">Lactuca saligna</name>
    <name type="common">Willowleaf lettuce</name>
    <dbReference type="NCBI Taxonomy" id="75948"/>
    <lineage>
        <taxon>Eukaryota</taxon>
        <taxon>Viridiplantae</taxon>
        <taxon>Streptophyta</taxon>
        <taxon>Embryophyta</taxon>
        <taxon>Tracheophyta</taxon>
        <taxon>Spermatophyta</taxon>
        <taxon>Magnoliopsida</taxon>
        <taxon>eudicotyledons</taxon>
        <taxon>Gunneridae</taxon>
        <taxon>Pentapetalae</taxon>
        <taxon>asterids</taxon>
        <taxon>campanulids</taxon>
        <taxon>Asterales</taxon>
        <taxon>Asteraceae</taxon>
        <taxon>Cichorioideae</taxon>
        <taxon>Cichorieae</taxon>
        <taxon>Lactucinae</taxon>
        <taxon>Lactuca</taxon>
    </lineage>
</organism>
<dbReference type="Pfam" id="PF01477">
    <property type="entry name" value="PLAT"/>
    <property type="match status" value="1"/>
</dbReference>
<dbReference type="Gene3D" id="2.60.60.20">
    <property type="entry name" value="PLAT/LH2 domain"/>
    <property type="match status" value="1"/>
</dbReference>
<dbReference type="PANTHER" id="PTHR11771">
    <property type="entry name" value="LIPOXYGENASE"/>
    <property type="match status" value="1"/>
</dbReference>
<dbReference type="PROSITE" id="PS00081">
    <property type="entry name" value="LIPOXYGENASE_2"/>
    <property type="match status" value="1"/>
</dbReference>
<dbReference type="EC" id="1.13.11.-" evidence="12"/>
<keyword evidence="4 12" id="KW-0925">Oxylipin biosynthesis</keyword>
<comment type="caution">
    <text evidence="11">Lacks conserved residue(s) required for the propagation of feature annotation.</text>
</comment>
<dbReference type="InterPro" id="IPR036226">
    <property type="entry name" value="LipOase_C_sf"/>
</dbReference>